<name>A0A401GFV9_9APHY</name>
<organism evidence="3 4">
    <name type="scientific">Sparassis crispa</name>
    <dbReference type="NCBI Taxonomy" id="139825"/>
    <lineage>
        <taxon>Eukaryota</taxon>
        <taxon>Fungi</taxon>
        <taxon>Dikarya</taxon>
        <taxon>Basidiomycota</taxon>
        <taxon>Agaricomycotina</taxon>
        <taxon>Agaricomycetes</taxon>
        <taxon>Polyporales</taxon>
        <taxon>Sparassidaceae</taxon>
        <taxon>Sparassis</taxon>
    </lineage>
</organism>
<comment type="caution">
    <text evidence="3">The sequence shown here is derived from an EMBL/GenBank/DDBJ whole genome shotgun (WGS) entry which is preliminary data.</text>
</comment>
<gene>
    <name evidence="3" type="ORF">SCP_0307840</name>
</gene>
<feature type="transmembrane region" description="Helical" evidence="2">
    <location>
        <begin position="68"/>
        <end position="86"/>
    </location>
</feature>
<proteinExistence type="predicted"/>
<feature type="transmembrane region" description="Helical" evidence="2">
    <location>
        <begin position="128"/>
        <end position="145"/>
    </location>
</feature>
<reference evidence="3 4" key="1">
    <citation type="journal article" date="2018" name="Sci. Rep.">
        <title>Genome sequence of the cauliflower mushroom Sparassis crispa (Hanabiratake) and its association with beneficial usage.</title>
        <authorList>
            <person name="Kiyama R."/>
            <person name="Furutani Y."/>
            <person name="Kawaguchi K."/>
            <person name="Nakanishi T."/>
        </authorList>
    </citation>
    <scope>NUCLEOTIDE SEQUENCE [LARGE SCALE GENOMIC DNA]</scope>
</reference>
<evidence type="ECO:0000313" key="3">
    <source>
        <dbReference type="EMBL" id="GBE81060.1"/>
    </source>
</evidence>
<dbReference type="InParanoid" id="A0A401GFV9"/>
<feature type="compositionally biased region" description="Low complexity" evidence="1">
    <location>
        <begin position="154"/>
        <end position="182"/>
    </location>
</feature>
<feature type="region of interest" description="Disordered" evidence="1">
    <location>
        <begin position="154"/>
        <end position="194"/>
    </location>
</feature>
<sequence length="280" mass="30185">MVVVPPLDAPLPHLFDPILDYLSSSLPPPVYNTLVTVASQSVALVTSLFTLTMALFPSSSSTWDAQTILPPLITLLAAYLALVSFYRTTWWMIRTGFWFIKWGTILAVLTAGAGWVMSNANANGGSGVGVPFAGGFIPVIGGFLLDMLNGQGQNAAGGARSNPRPKTQSQSTRSRSRPQNQPKSPRPKAWESWDRHREWQYNENEGTDAGSEGEVKKVIGDIIGAAGRVLSDGRWWEAAKGAVDEFAQVLGESGGTDDGRGEEYKKQSTRTNTKAKAGSR</sequence>
<dbReference type="Proteomes" id="UP000287166">
    <property type="component" value="Unassembled WGS sequence"/>
</dbReference>
<feature type="compositionally biased region" description="Basic and acidic residues" evidence="1">
    <location>
        <begin position="257"/>
        <end position="266"/>
    </location>
</feature>
<dbReference type="AlphaFoldDB" id="A0A401GFV9"/>
<accession>A0A401GFV9</accession>
<dbReference type="RefSeq" id="XP_027611973.1">
    <property type="nucleotide sequence ID" value="XM_027756172.1"/>
</dbReference>
<evidence type="ECO:0000256" key="2">
    <source>
        <dbReference type="SAM" id="Phobius"/>
    </source>
</evidence>
<keyword evidence="2" id="KW-0812">Transmembrane</keyword>
<keyword evidence="2" id="KW-1133">Transmembrane helix</keyword>
<keyword evidence="2" id="KW-0472">Membrane</keyword>
<keyword evidence="4" id="KW-1185">Reference proteome</keyword>
<feature type="region of interest" description="Disordered" evidence="1">
    <location>
        <begin position="251"/>
        <end position="280"/>
    </location>
</feature>
<protein>
    <submittedName>
        <fullName evidence="3">Uncharacterized protein</fullName>
    </submittedName>
</protein>
<feature type="transmembrane region" description="Helical" evidence="2">
    <location>
        <begin position="98"/>
        <end position="116"/>
    </location>
</feature>
<dbReference type="OrthoDB" id="2502792at2759"/>
<dbReference type="GeneID" id="38777977"/>
<evidence type="ECO:0000313" key="4">
    <source>
        <dbReference type="Proteomes" id="UP000287166"/>
    </source>
</evidence>
<dbReference type="EMBL" id="BFAD01000003">
    <property type="protein sequence ID" value="GBE81060.1"/>
    <property type="molecule type" value="Genomic_DNA"/>
</dbReference>
<evidence type="ECO:0000256" key="1">
    <source>
        <dbReference type="SAM" id="MobiDB-lite"/>
    </source>
</evidence>